<dbReference type="SUPFAM" id="SSF82784">
    <property type="entry name" value="OsmC-like"/>
    <property type="match status" value="1"/>
</dbReference>
<evidence type="ECO:0000313" key="2">
    <source>
        <dbReference type="Proteomes" id="UP000199086"/>
    </source>
</evidence>
<dbReference type="Proteomes" id="UP000199086">
    <property type="component" value="Unassembled WGS sequence"/>
</dbReference>
<proteinExistence type="predicted"/>
<gene>
    <name evidence="1" type="ORF">GA0111570_11616</name>
</gene>
<reference evidence="1 2" key="1">
    <citation type="submission" date="2016-06" db="EMBL/GenBank/DDBJ databases">
        <authorList>
            <person name="Olsen C.W."/>
            <person name="Carey S."/>
            <person name="Hinshaw L."/>
            <person name="Karasin A.I."/>
        </authorList>
    </citation>
    <scope>NUCLEOTIDE SEQUENCE [LARGE SCALE GENOMIC DNA]</scope>
    <source>
        <strain evidence="1 2">LZ-22</strain>
    </source>
</reference>
<dbReference type="EMBL" id="FMYF01000016">
    <property type="protein sequence ID" value="SDC05147.1"/>
    <property type="molecule type" value="Genomic_DNA"/>
</dbReference>
<dbReference type="AlphaFoldDB" id="A0A1G6IF11"/>
<keyword evidence="2" id="KW-1185">Reference proteome</keyword>
<evidence type="ECO:0000313" key="1">
    <source>
        <dbReference type="EMBL" id="SDC05147.1"/>
    </source>
</evidence>
<evidence type="ECO:0008006" key="3">
    <source>
        <dbReference type="Google" id="ProtNLM"/>
    </source>
</evidence>
<name>A0A1G6IF11_9ACTN</name>
<dbReference type="InterPro" id="IPR036102">
    <property type="entry name" value="OsmC/Ohrsf"/>
</dbReference>
<organism evidence="1 2">
    <name type="scientific">Raineyella antarctica</name>
    <dbReference type="NCBI Taxonomy" id="1577474"/>
    <lineage>
        <taxon>Bacteria</taxon>
        <taxon>Bacillati</taxon>
        <taxon>Actinomycetota</taxon>
        <taxon>Actinomycetes</taxon>
        <taxon>Propionibacteriales</taxon>
        <taxon>Propionibacteriaceae</taxon>
        <taxon>Raineyella</taxon>
    </lineage>
</organism>
<dbReference type="STRING" id="1577474.GA0111570_11616"/>
<dbReference type="RefSeq" id="WP_175557549.1">
    <property type="nucleotide sequence ID" value="NZ_FMYF01000016.1"/>
</dbReference>
<accession>A0A1G6IF11</accession>
<sequence length="49" mass="5352">MEQISVSVQVAADVDDATLARWQDAARAKCPFVYTVVNPITLTTTVERA</sequence>
<protein>
    <recommendedName>
        <fullName evidence="3">OsmC-like protein</fullName>
    </recommendedName>
</protein>